<proteinExistence type="predicted"/>
<protein>
    <submittedName>
        <fullName evidence="1">Uncharacterized protein</fullName>
    </submittedName>
</protein>
<evidence type="ECO:0000313" key="1">
    <source>
        <dbReference type="EMBL" id="HED10255.1"/>
    </source>
</evidence>
<accession>A0A7V1LLM7</accession>
<dbReference type="EMBL" id="DRLD01000170">
    <property type="protein sequence ID" value="HED10255.1"/>
    <property type="molecule type" value="Genomic_DNA"/>
</dbReference>
<dbReference type="AlphaFoldDB" id="A0A7V1LLM7"/>
<organism evidence="1">
    <name type="scientific">Caldithrix abyssi</name>
    <dbReference type="NCBI Taxonomy" id="187145"/>
    <lineage>
        <taxon>Bacteria</taxon>
        <taxon>Pseudomonadati</taxon>
        <taxon>Calditrichota</taxon>
        <taxon>Calditrichia</taxon>
        <taxon>Calditrichales</taxon>
        <taxon>Calditrichaceae</taxon>
        <taxon>Caldithrix</taxon>
    </lineage>
</organism>
<dbReference type="Proteomes" id="UP000886005">
    <property type="component" value="Unassembled WGS sequence"/>
</dbReference>
<gene>
    <name evidence="1" type="ORF">ENJ10_06175</name>
</gene>
<reference evidence="1" key="1">
    <citation type="journal article" date="2020" name="mSystems">
        <title>Genome- and Community-Level Interaction Insights into Carbon Utilization and Element Cycling Functions of Hydrothermarchaeota in Hydrothermal Sediment.</title>
        <authorList>
            <person name="Zhou Z."/>
            <person name="Liu Y."/>
            <person name="Xu W."/>
            <person name="Pan J."/>
            <person name="Luo Z.H."/>
            <person name="Li M."/>
        </authorList>
    </citation>
    <scope>NUCLEOTIDE SEQUENCE [LARGE SCALE GENOMIC DNA]</scope>
    <source>
        <strain evidence="1">HyVt-456</strain>
    </source>
</reference>
<sequence length="134" mass="15803">MTLREECLQRTDSEHIVFRESGNRIEFINPRREPAQKVKVDGCQIRRGRRCDYLLVLSDEEHFIELKGHDLHRAFEQLRRTISLLGRRVSIRESYVICNRSPMTSPEIQSERLKFKKNHNSGLTVGTKQITVRI</sequence>
<comment type="caution">
    <text evidence="1">The sequence shown here is derived from an EMBL/GenBank/DDBJ whole genome shotgun (WGS) entry which is preliminary data.</text>
</comment>
<name>A0A7V1LLM7_CALAY</name>